<keyword evidence="2" id="KW-1185">Reference proteome</keyword>
<dbReference type="InterPro" id="IPR003737">
    <property type="entry name" value="GlcNAc_PI_deacetylase-related"/>
</dbReference>
<protein>
    <submittedName>
        <fullName evidence="1">PIG-L family deacetylase</fullName>
    </submittedName>
</protein>
<name>A0ABY6IMG8_9HYPH</name>
<reference evidence="1" key="1">
    <citation type="submission" date="2022-10" db="EMBL/GenBank/DDBJ databases">
        <title>YIM 151497 complete genome.</title>
        <authorList>
            <person name="Chen X."/>
        </authorList>
    </citation>
    <scope>NUCLEOTIDE SEQUENCE</scope>
    <source>
        <strain evidence="1">YIM 151497</strain>
    </source>
</reference>
<accession>A0ABY6IMG8</accession>
<dbReference type="InterPro" id="IPR024078">
    <property type="entry name" value="LmbE-like_dom_sf"/>
</dbReference>
<sequence>MPLSRAQLSHRFSQRRASPRLVTLYRALSRLKSTVTVLHTGAHPDDEQNAMLAFMRFGLGMRTIIGCSTRGEGGQNTLGPERGGALGVVRTRELEEAAKVIDADIAWFGFGPGDPVHDFGFSKNGHDTLERWQHDLIVERMVHAYRSEKPDIVIPTFLDVPGQHGHHRAMTMAAEEAIALAADPNAYPEHFAQGLAPWQVTKYYLPAWSGGGATYDDEVPPPPETVKLIAKDPDFATGALFDEIGEWSRLYHASQGMGRWPENPKTEWPFHLRVGPKDNGALTDNLPRRLADIVPGLAAADTAIATAINAFPKADEIIAPLAVALEIIEAHIDTVPAEHIHRIETMIADLEAAILVATGIDCTAALDRPIVAQGQAVDLCLTLRGAPKDISIDLILPEGVSVIAQSPGRYVLEVASDAPIAEPFTQSYAASGANGDACVILTLSVAGRTISRAFGLERPLTIVPAASVSLTPSALLVAADAGFSGLSVEAKIEGVARDLALSSVQGVQISSSRDSVTLSGGGLAEGRYTLDALLDDAPAFTAREIDYAHIGKNLYLTPARLDILALNLALPEDRRVAYIGGGADNVGLWLARMGFEVTELDARALSEDLSAFPAIVVGIFAFGLRPDLAASNDALHAYVEAGGNLVTLYHRPWDGWAPDAVPPRFLKIGQPSLRWRVTNPEAPVEILAADNPILAGPNPISLRDFEGWNKERGLYFASEWDGAYVPLLAMSDKGEAPLEGSLLTAEIGGGRHTHTSLVLHHQLDNLVPGAFRILANLVAGGRM</sequence>
<evidence type="ECO:0000313" key="2">
    <source>
        <dbReference type="Proteomes" id="UP001163882"/>
    </source>
</evidence>
<dbReference type="Pfam" id="PF02585">
    <property type="entry name" value="PIG-L"/>
    <property type="match status" value="1"/>
</dbReference>
<dbReference type="InterPro" id="IPR029062">
    <property type="entry name" value="Class_I_gatase-like"/>
</dbReference>
<gene>
    <name evidence="1" type="ORF">OF122_17260</name>
</gene>
<dbReference type="Gene3D" id="3.40.50.10320">
    <property type="entry name" value="LmbE-like"/>
    <property type="match status" value="1"/>
</dbReference>
<organism evidence="1 2">
    <name type="scientific">Pelagibacterium flavum</name>
    <dbReference type="NCBI Taxonomy" id="2984530"/>
    <lineage>
        <taxon>Bacteria</taxon>
        <taxon>Pseudomonadati</taxon>
        <taxon>Pseudomonadota</taxon>
        <taxon>Alphaproteobacteria</taxon>
        <taxon>Hyphomicrobiales</taxon>
        <taxon>Devosiaceae</taxon>
        <taxon>Pelagibacterium</taxon>
    </lineage>
</organism>
<dbReference type="RefSeq" id="WP_264225418.1">
    <property type="nucleotide sequence ID" value="NZ_CP107716.1"/>
</dbReference>
<proteinExistence type="predicted"/>
<dbReference type="SUPFAM" id="SSF52317">
    <property type="entry name" value="Class I glutamine amidotransferase-like"/>
    <property type="match status" value="1"/>
</dbReference>
<dbReference type="EMBL" id="CP107716">
    <property type="protein sequence ID" value="UYQ71768.1"/>
    <property type="molecule type" value="Genomic_DNA"/>
</dbReference>
<dbReference type="SUPFAM" id="SSF102588">
    <property type="entry name" value="LmbE-like"/>
    <property type="match status" value="1"/>
</dbReference>
<dbReference type="Proteomes" id="UP001163882">
    <property type="component" value="Chromosome"/>
</dbReference>
<evidence type="ECO:0000313" key="1">
    <source>
        <dbReference type="EMBL" id="UYQ71768.1"/>
    </source>
</evidence>